<evidence type="ECO:0000313" key="1">
    <source>
        <dbReference type="EMBL" id="QGH33868.1"/>
    </source>
</evidence>
<dbReference type="RefSeq" id="WP_153790816.1">
    <property type="nucleotide sequence ID" value="NZ_CP045915.1"/>
</dbReference>
<dbReference type="KEGG" id="grc:GI584_07465"/>
<dbReference type="Proteomes" id="UP000339690">
    <property type="component" value="Chromosome"/>
</dbReference>
<name>A0A5Q2TKQ3_9BACI</name>
<accession>A0A5Q2TKQ3</accession>
<keyword evidence="2" id="KW-1185">Reference proteome</keyword>
<sequence>MDKELLKNGLSIIALCKRETGDIWHAHIGVASIAAYYFIKENNLSSETMKKIHSEAKVMTGKNKLPSISTNQETVSMDIAEQKIMKSLDRSIDSLHWVGHNVIYAAQSILAIRELEGWGNAEEIEGICDLIFAFEKTIPGRSWLGCSARDVRDFVIVDNEEFPSILNPTQLSEFILNEVASFSTIYRAEAHHDLIGHLLTFSHSLNVLHDLGYSEYFHRGLHAIFQLVKALRLSQNLTNDELPKLRSPVDRLPLVKAERSMWQPIEEAYWKADFTVDEWDYGHVFKFPYSFYNHYHRTPETSPKALENFRYIVWVPE</sequence>
<organism evidence="1 2">
    <name type="scientific">Gracilibacillus salitolerans</name>
    <dbReference type="NCBI Taxonomy" id="2663022"/>
    <lineage>
        <taxon>Bacteria</taxon>
        <taxon>Bacillati</taxon>
        <taxon>Bacillota</taxon>
        <taxon>Bacilli</taxon>
        <taxon>Bacillales</taxon>
        <taxon>Bacillaceae</taxon>
        <taxon>Gracilibacillus</taxon>
    </lineage>
</organism>
<evidence type="ECO:0000313" key="2">
    <source>
        <dbReference type="Proteomes" id="UP000339690"/>
    </source>
</evidence>
<dbReference type="EMBL" id="CP045915">
    <property type="protein sequence ID" value="QGH33868.1"/>
    <property type="molecule type" value="Genomic_DNA"/>
</dbReference>
<reference evidence="1 2" key="1">
    <citation type="submission" date="2019-11" db="EMBL/GenBank/DDBJ databases">
        <title>Gracilibacillus salitolerans sp. nov., a moderate halophile isolated from a saline soil in northwest China.</title>
        <authorList>
            <person name="Gan L."/>
        </authorList>
    </citation>
    <scope>NUCLEOTIDE SEQUENCE [LARGE SCALE GENOMIC DNA]</scope>
    <source>
        <strain evidence="1 2">SCU50</strain>
    </source>
</reference>
<dbReference type="AlphaFoldDB" id="A0A5Q2TKQ3"/>
<protein>
    <submittedName>
        <fullName evidence="1">Uncharacterized protein</fullName>
    </submittedName>
</protein>
<proteinExistence type="predicted"/>
<gene>
    <name evidence="1" type="ORF">GI584_07465</name>
</gene>